<keyword evidence="2" id="KW-1185">Reference proteome</keyword>
<reference evidence="2" key="1">
    <citation type="submission" date="2016-10" db="EMBL/GenBank/DDBJ databases">
        <authorList>
            <person name="Varghese N."/>
            <person name="Submissions S."/>
        </authorList>
    </citation>
    <scope>NUCLEOTIDE SEQUENCE [LARGE SCALE GENOMIC DNA]</scope>
    <source>
        <strain evidence="2">CGMCC 1.6963</strain>
    </source>
</reference>
<dbReference type="Proteomes" id="UP000199019">
    <property type="component" value="Unassembled WGS sequence"/>
</dbReference>
<dbReference type="AlphaFoldDB" id="A0A1H9T2L9"/>
<evidence type="ECO:0000313" key="2">
    <source>
        <dbReference type="Proteomes" id="UP000199019"/>
    </source>
</evidence>
<protein>
    <submittedName>
        <fullName evidence="1">Uncharacterized protein</fullName>
    </submittedName>
</protein>
<evidence type="ECO:0000313" key="1">
    <source>
        <dbReference type="EMBL" id="SER91388.1"/>
    </source>
</evidence>
<organism evidence="1 2">
    <name type="scientific">Pedococcus cremeus</name>
    <dbReference type="NCBI Taxonomy" id="587636"/>
    <lineage>
        <taxon>Bacteria</taxon>
        <taxon>Bacillati</taxon>
        <taxon>Actinomycetota</taxon>
        <taxon>Actinomycetes</taxon>
        <taxon>Micrococcales</taxon>
        <taxon>Intrasporangiaceae</taxon>
        <taxon>Pedococcus</taxon>
    </lineage>
</organism>
<gene>
    <name evidence="1" type="ORF">SAMN05216199_1417</name>
</gene>
<dbReference type="STRING" id="587636.SAMN05216199_1417"/>
<name>A0A1H9T2L9_9MICO</name>
<sequence length="114" mass="11909">MRDRRRGPLSGMCRALCRATGRAPLSVVVPTVVGSHKEGVITVIIDCTSCPVPELHCGDCMVTALLEPPAADLPLDASERAAVTLFVASGLVSPEEAAGLRARREPYSGVRAVG</sequence>
<dbReference type="EMBL" id="FOHB01000002">
    <property type="protein sequence ID" value="SER91388.1"/>
    <property type="molecule type" value="Genomic_DNA"/>
</dbReference>
<accession>A0A1H9T2L9</accession>
<proteinExistence type="predicted"/>